<organism evidence="1 2">
    <name type="scientific">Diphasiastrum complanatum</name>
    <name type="common">Issler's clubmoss</name>
    <name type="synonym">Lycopodium complanatum</name>
    <dbReference type="NCBI Taxonomy" id="34168"/>
    <lineage>
        <taxon>Eukaryota</taxon>
        <taxon>Viridiplantae</taxon>
        <taxon>Streptophyta</taxon>
        <taxon>Embryophyta</taxon>
        <taxon>Tracheophyta</taxon>
        <taxon>Lycopodiopsida</taxon>
        <taxon>Lycopodiales</taxon>
        <taxon>Lycopodiaceae</taxon>
        <taxon>Lycopodioideae</taxon>
        <taxon>Diphasiastrum</taxon>
    </lineage>
</organism>
<dbReference type="Proteomes" id="UP001162992">
    <property type="component" value="Chromosome 21"/>
</dbReference>
<reference evidence="2" key="1">
    <citation type="journal article" date="2024" name="Proc. Natl. Acad. Sci. U.S.A.">
        <title>Extraordinary preservation of gene collinearity over three hundred million years revealed in homosporous lycophytes.</title>
        <authorList>
            <person name="Li C."/>
            <person name="Wickell D."/>
            <person name="Kuo L.Y."/>
            <person name="Chen X."/>
            <person name="Nie B."/>
            <person name="Liao X."/>
            <person name="Peng D."/>
            <person name="Ji J."/>
            <person name="Jenkins J."/>
            <person name="Williams M."/>
            <person name="Shu S."/>
            <person name="Plott C."/>
            <person name="Barry K."/>
            <person name="Rajasekar S."/>
            <person name="Grimwood J."/>
            <person name="Han X."/>
            <person name="Sun S."/>
            <person name="Hou Z."/>
            <person name="He W."/>
            <person name="Dai G."/>
            <person name="Sun C."/>
            <person name="Schmutz J."/>
            <person name="Leebens-Mack J.H."/>
            <person name="Li F.W."/>
            <person name="Wang L."/>
        </authorList>
    </citation>
    <scope>NUCLEOTIDE SEQUENCE [LARGE SCALE GENOMIC DNA]</scope>
    <source>
        <strain evidence="2">cv. PW_Plant_1</strain>
    </source>
</reference>
<name>A0ACC2AJP2_DIPCM</name>
<evidence type="ECO:0000313" key="1">
    <source>
        <dbReference type="EMBL" id="KAJ7517773.1"/>
    </source>
</evidence>
<keyword evidence="2" id="KW-1185">Reference proteome</keyword>
<proteinExistence type="predicted"/>
<evidence type="ECO:0000313" key="2">
    <source>
        <dbReference type="Proteomes" id="UP001162992"/>
    </source>
</evidence>
<gene>
    <name evidence="1" type="ORF">O6H91_21G040100</name>
</gene>
<dbReference type="EMBL" id="CM055112">
    <property type="protein sequence ID" value="KAJ7517773.1"/>
    <property type="molecule type" value="Genomic_DNA"/>
</dbReference>
<comment type="caution">
    <text evidence="1">The sequence shown here is derived from an EMBL/GenBank/DDBJ whole genome shotgun (WGS) entry which is preliminary data.</text>
</comment>
<sequence>MAANLGPRQAEEVFRSEGGRVEVWRNDYEIMKVANVCAAKVVLYPGGLALPKYCDSAQIYYVLEGCGRVGVVFPGSEIEHVRKVRHGAVVAIPEGAINWWYNEGQTDLVILSLGETSKGHRRGEYTNFYLFGASQEKCNNGVVHGFSAEFLAHAWDLDEITVKQLVEAQKGAVIVKPSEAIEFPDSVHEKIDAGYEEFVYNVEDAELDTDVKNGGRVAVLTSEKLPFLKKLGLGADLVKLDPGAMCSPGFSSDAAYQVTYIVRGSGRVQVVGNEGIRVIEAELKAGDFFIVPPFFIVSKIAGKEGMEWFSIITSENPIFANLGGKTSVLKSLSPQIISASLNVPKELEQKLRGRRTNDAVFFPPSRS</sequence>
<protein>
    <submittedName>
        <fullName evidence="1">Uncharacterized protein</fullName>
    </submittedName>
</protein>
<accession>A0ACC2AJP2</accession>